<dbReference type="Proteomes" id="UP001595444">
    <property type="component" value="Unassembled WGS sequence"/>
</dbReference>
<dbReference type="Gene3D" id="3.30.200.20">
    <property type="entry name" value="Phosphorylase Kinase, domain 1"/>
    <property type="match status" value="1"/>
</dbReference>
<evidence type="ECO:0000256" key="1">
    <source>
        <dbReference type="ARBA" id="ARBA00009460"/>
    </source>
</evidence>
<keyword evidence="4" id="KW-1185">Reference proteome</keyword>
<keyword evidence="2" id="KW-0808">Transferase</keyword>
<dbReference type="PANTHER" id="PTHR12149">
    <property type="entry name" value="FRUCTOSAMINE 3 KINASE-RELATED PROTEIN"/>
    <property type="match status" value="1"/>
</dbReference>
<sequence>MGSPILNKLEKALGSRIVKSRALPGGDIADVSLLTLENGTAVVAKRPRVDQPDTTAVEAMSLKYLAKKSAFPVPTVLYQTANLLILDYIPYKGVESRIDAAKSVAGHVAALHTVRPKGNRPYYGFTQDTFIGPLPQINTPQQNWCTFFAENRLLAMAQSCLNTHRIDSKLMKRLEKLAAKLPDFLPATPDSSLLHGDLWAGNMLIDGAHVAAFIDPAVSYGHREMDIAFIQLMGGLDTAFMAAYNTLYPLEAGYEQRLPLYQLWPLLVHVRLFGGTYAADVKAILDAAGIQ</sequence>
<dbReference type="Gene3D" id="3.90.1200.10">
    <property type="match status" value="1"/>
</dbReference>
<gene>
    <name evidence="3" type="ORF">ACFOKA_00640</name>
</gene>
<dbReference type="PIRSF" id="PIRSF006221">
    <property type="entry name" value="Ketosamine-3-kinase"/>
    <property type="match status" value="1"/>
</dbReference>
<organism evidence="3 4">
    <name type="scientific">Kordiimonas pumila</name>
    <dbReference type="NCBI Taxonomy" id="2161677"/>
    <lineage>
        <taxon>Bacteria</taxon>
        <taxon>Pseudomonadati</taxon>
        <taxon>Pseudomonadota</taxon>
        <taxon>Alphaproteobacteria</taxon>
        <taxon>Kordiimonadales</taxon>
        <taxon>Kordiimonadaceae</taxon>
        <taxon>Kordiimonas</taxon>
    </lineage>
</organism>
<protein>
    <submittedName>
        <fullName evidence="3">Fructosamine kinase family protein</fullName>
    </submittedName>
</protein>
<evidence type="ECO:0000313" key="4">
    <source>
        <dbReference type="Proteomes" id="UP001595444"/>
    </source>
</evidence>
<evidence type="ECO:0000313" key="3">
    <source>
        <dbReference type="EMBL" id="MFC3050403.1"/>
    </source>
</evidence>
<comment type="similarity">
    <text evidence="1 2">Belongs to the fructosamine kinase family.</text>
</comment>
<dbReference type="PANTHER" id="PTHR12149:SF8">
    <property type="entry name" value="PROTEIN-RIBULOSAMINE 3-KINASE"/>
    <property type="match status" value="1"/>
</dbReference>
<dbReference type="EMBL" id="JBHRSL010000001">
    <property type="protein sequence ID" value="MFC3050403.1"/>
    <property type="molecule type" value="Genomic_DNA"/>
</dbReference>
<dbReference type="GO" id="GO:0016301">
    <property type="term" value="F:kinase activity"/>
    <property type="evidence" value="ECO:0007669"/>
    <property type="project" value="UniProtKB-KW"/>
</dbReference>
<dbReference type="RefSeq" id="WP_194214796.1">
    <property type="nucleotide sequence ID" value="NZ_CP061205.1"/>
</dbReference>
<keyword evidence="2 3" id="KW-0418">Kinase</keyword>
<proteinExistence type="inferred from homology"/>
<comment type="caution">
    <text evidence="3">The sequence shown here is derived from an EMBL/GenBank/DDBJ whole genome shotgun (WGS) entry which is preliminary data.</text>
</comment>
<reference evidence="4" key="1">
    <citation type="journal article" date="2019" name="Int. J. Syst. Evol. Microbiol.">
        <title>The Global Catalogue of Microorganisms (GCM) 10K type strain sequencing project: providing services to taxonomists for standard genome sequencing and annotation.</title>
        <authorList>
            <consortium name="The Broad Institute Genomics Platform"/>
            <consortium name="The Broad Institute Genome Sequencing Center for Infectious Disease"/>
            <person name="Wu L."/>
            <person name="Ma J."/>
        </authorList>
    </citation>
    <scope>NUCLEOTIDE SEQUENCE [LARGE SCALE GENOMIC DNA]</scope>
    <source>
        <strain evidence="4">KCTC 62164</strain>
    </source>
</reference>
<dbReference type="InterPro" id="IPR011009">
    <property type="entry name" value="Kinase-like_dom_sf"/>
</dbReference>
<name>A0ABV7CZS8_9PROT</name>
<dbReference type="Pfam" id="PF03881">
    <property type="entry name" value="Fructosamin_kin"/>
    <property type="match status" value="1"/>
</dbReference>
<accession>A0ABV7CZS8</accession>
<dbReference type="InterPro" id="IPR016477">
    <property type="entry name" value="Fructo-/Ketosamine-3-kinase"/>
</dbReference>
<evidence type="ECO:0000256" key="2">
    <source>
        <dbReference type="PIRNR" id="PIRNR006221"/>
    </source>
</evidence>
<dbReference type="SUPFAM" id="SSF56112">
    <property type="entry name" value="Protein kinase-like (PK-like)"/>
    <property type="match status" value="1"/>
</dbReference>